<dbReference type="eggNOG" id="ENOG502QPNV">
    <property type="taxonomic scope" value="Eukaryota"/>
</dbReference>
<dbReference type="EMBL" id="AEYP01086808">
    <property type="status" value="NOT_ANNOTATED_CDS"/>
    <property type="molecule type" value="Genomic_DNA"/>
</dbReference>
<dbReference type="InParanoid" id="M3XRZ1"/>
<protein>
    <recommendedName>
        <fullName evidence="3">Kazal-like domain-containing protein</fullName>
    </recommendedName>
</protein>
<dbReference type="Ensembl" id="ENSMPUT00000001877.1">
    <property type="protein sequence ID" value="ENSMPUP00000001841.1"/>
    <property type="gene ID" value="ENSMPUG00000001857.1"/>
</dbReference>
<evidence type="ECO:0000256" key="2">
    <source>
        <dbReference type="SAM" id="SignalP"/>
    </source>
</evidence>
<dbReference type="OMA" id="CACLERC"/>
<dbReference type="InterPro" id="IPR002350">
    <property type="entry name" value="Kazal_dom"/>
</dbReference>
<evidence type="ECO:0000259" key="3">
    <source>
        <dbReference type="PROSITE" id="PS51465"/>
    </source>
</evidence>
<dbReference type="AlphaFoldDB" id="M3XRZ1"/>
<dbReference type="EMBL" id="AEYP01086812">
    <property type="status" value="NOT_ANNOTATED_CDS"/>
    <property type="molecule type" value="Genomic_DNA"/>
</dbReference>
<dbReference type="STRING" id="9669.ENSMPUP00000001841"/>
<sequence length="180" mass="20887">MRMFKCWSAVLVLGFIFLESEGRPTKEAGYGLQSYQPLIRLRHKQEKSQDSSRIKGFLIQDGILESCENKYCGLGRHCVISRETGQPECACMDICKRHYKPVCGSDGEFYENHCEVHRAACLKKQKITIVHNEDCFFKGKYEVNLKCHLLFLSFSQLLPLSLNCSMISYQQVFKKRKKKM</sequence>
<dbReference type="PANTHER" id="PTHR10913:SF44">
    <property type="entry name" value="FOLLISTATIN-RELATED PROTEIN 5"/>
    <property type="match status" value="1"/>
</dbReference>
<proteinExistence type="predicted"/>
<dbReference type="EMBL" id="AEYP01086807">
    <property type="status" value="NOT_ANNOTATED_CDS"/>
    <property type="molecule type" value="Genomic_DNA"/>
</dbReference>
<dbReference type="EMBL" id="AEYP01086816">
    <property type="status" value="NOT_ANNOTATED_CDS"/>
    <property type="molecule type" value="Genomic_DNA"/>
</dbReference>
<dbReference type="HOGENOM" id="CLU_1495731_0_0_1"/>
<dbReference type="InterPro" id="IPR050653">
    <property type="entry name" value="Prot_Inhib_GrowthFact_Antg"/>
</dbReference>
<dbReference type="EMBL" id="AEYP01086809">
    <property type="status" value="NOT_ANNOTATED_CDS"/>
    <property type="molecule type" value="Genomic_DNA"/>
</dbReference>
<dbReference type="GO" id="GO:0005615">
    <property type="term" value="C:extracellular space"/>
    <property type="evidence" value="ECO:0007669"/>
    <property type="project" value="TreeGrafter"/>
</dbReference>
<dbReference type="CDD" id="cd00104">
    <property type="entry name" value="KAZAL_FS"/>
    <property type="match status" value="1"/>
</dbReference>
<feature type="domain" description="Kazal-like" evidence="3">
    <location>
        <begin position="83"/>
        <end position="137"/>
    </location>
</feature>
<dbReference type="GO" id="GO:0030510">
    <property type="term" value="P:regulation of BMP signaling pathway"/>
    <property type="evidence" value="ECO:0007669"/>
    <property type="project" value="TreeGrafter"/>
</dbReference>
<keyword evidence="2" id="KW-0732">Signal</keyword>
<evidence type="ECO:0000256" key="1">
    <source>
        <dbReference type="ARBA" id="ARBA00023157"/>
    </source>
</evidence>
<dbReference type="Pfam" id="PF07648">
    <property type="entry name" value="Kazal_2"/>
    <property type="match status" value="1"/>
</dbReference>
<dbReference type="EMBL" id="AEYP01086811">
    <property type="status" value="NOT_ANNOTATED_CDS"/>
    <property type="molecule type" value="Genomic_DNA"/>
</dbReference>
<dbReference type="FunFam" id="3.30.60.30:FF:000007">
    <property type="entry name" value="follistatin-related protein 5 isoform X1"/>
    <property type="match status" value="1"/>
</dbReference>
<dbReference type="SMART" id="SM00280">
    <property type="entry name" value="KAZAL"/>
    <property type="match status" value="1"/>
</dbReference>
<dbReference type="PROSITE" id="PS51465">
    <property type="entry name" value="KAZAL_2"/>
    <property type="match status" value="1"/>
</dbReference>
<dbReference type="PANTHER" id="PTHR10913">
    <property type="entry name" value="FOLLISTATIN-RELATED"/>
    <property type="match status" value="1"/>
</dbReference>
<dbReference type="SUPFAM" id="SSF100895">
    <property type="entry name" value="Kazal-type serine protease inhibitors"/>
    <property type="match status" value="1"/>
</dbReference>
<dbReference type="GO" id="GO:0030154">
    <property type="term" value="P:cell differentiation"/>
    <property type="evidence" value="ECO:0007669"/>
    <property type="project" value="TreeGrafter"/>
</dbReference>
<dbReference type="EMBL" id="AEYP01086810">
    <property type="status" value="NOT_ANNOTATED_CDS"/>
    <property type="molecule type" value="Genomic_DNA"/>
</dbReference>
<dbReference type="EMBL" id="AEYP01086815">
    <property type="status" value="NOT_ANNOTATED_CDS"/>
    <property type="molecule type" value="Genomic_DNA"/>
</dbReference>
<feature type="signal peptide" evidence="2">
    <location>
        <begin position="1"/>
        <end position="22"/>
    </location>
</feature>
<reference evidence="4" key="1">
    <citation type="submission" date="2024-06" db="UniProtKB">
        <authorList>
            <consortium name="Ensembl"/>
        </authorList>
    </citation>
    <scope>IDENTIFICATION</scope>
</reference>
<accession>M3XRZ1</accession>
<name>M3XRZ1_MUSPF</name>
<dbReference type="EMBL" id="AEYP01086814">
    <property type="status" value="NOT_ANNOTATED_CDS"/>
    <property type="molecule type" value="Genomic_DNA"/>
</dbReference>
<organism evidence="4">
    <name type="scientific">Mustela putorius furo</name>
    <name type="common">European domestic ferret</name>
    <name type="synonym">Mustela furo</name>
    <dbReference type="NCBI Taxonomy" id="9669"/>
    <lineage>
        <taxon>Eukaryota</taxon>
        <taxon>Metazoa</taxon>
        <taxon>Chordata</taxon>
        <taxon>Craniata</taxon>
        <taxon>Vertebrata</taxon>
        <taxon>Euteleostomi</taxon>
        <taxon>Mammalia</taxon>
        <taxon>Eutheria</taxon>
        <taxon>Laurasiatheria</taxon>
        <taxon>Carnivora</taxon>
        <taxon>Caniformia</taxon>
        <taxon>Musteloidea</taxon>
        <taxon>Mustelidae</taxon>
        <taxon>Mustelinae</taxon>
        <taxon>Mustela</taxon>
    </lineage>
</organism>
<dbReference type="InterPro" id="IPR036058">
    <property type="entry name" value="Kazal_dom_sf"/>
</dbReference>
<feature type="chain" id="PRO_5004044026" description="Kazal-like domain-containing protein" evidence="2">
    <location>
        <begin position="23"/>
        <end position="180"/>
    </location>
</feature>
<evidence type="ECO:0000313" key="4">
    <source>
        <dbReference type="Ensembl" id="ENSMPUP00000001841.1"/>
    </source>
</evidence>
<dbReference type="GeneTree" id="ENSGT00940000156495"/>
<dbReference type="Gene3D" id="3.30.60.30">
    <property type="match status" value="1"/>
</dbReference>
<dbReference type="EMBL" id="AEYP01086813">
    <property type="status" value="NOT_ANNOTATED_CDS"/>
    <property type="molecule type" value="Genomic_DNA"/>
</dbReference>
<keyword evidence="1" id="KW-1015">Disulfide bond</keyword>